<keyword evidence="4" id="KW-0804">Transcription</keyword>
<keyword evidence="2" id="KW-0805">Transcription regulation</keyword>
<accession>A0A1B1AH79</accession>
<dbReference type="InterPro" id="IPR039425">
    <property type="entry name" value="RNA_pol_sigma-70-like"/>
</dbReference>
<feature type="domain" description="RNA polymerase sigma factor 70 region 4 type 2" evidence="6">
    <location>
        <begin position="121"/>
        <end position="173"/>
    </location>
</feature>
<dbReference type="InterPro" id="IPR013249">
    <property type="entry name" value="RNA_pol_sigma70_r4_t2"/>
</dbReference>
<dbReference type="NCBIfam" id="TIGR02937">
    <property type="entry name" value="sigma70-ECF"/>
    <property type="match status" value="1"/>
</dbReference>
<dbReference type="InterPro" id="IPR013325">
    <property type="entry name" value="RNA_pol_sigma_r2"/>
</dbReference>
<dbReference type="InterPro" id="IPR014284">
    <property type="entry name" value="RNA_pol_sigma-70_dom"/>
</dbReference>
<dbReference type="PANTHER" id="PTHR43133">
    <property type="entry name" value="RNA POLYMERASE ECF-TYPE SIGMA FACTO"/>
    <property type="match status" value="1"/>
</dbReference>
<evidence type="ECO:0000256" key="4">
    <source>
        <dbReference type="ARBA" id="ARBA00023163"/>
    </source>
</evidence>
<dbReference type="InterPro" id="IPR013324">
    <property type="entry name" value="RNA_pol_sigma_r3/r4-like"/>
</dbReference>
<dbReference type="GO" id="GO:0003677">
    <property type="term" value="F:DNA binding"/>
    <property type="evidence" value="ECO:0007669"/>
    <property type="project" value="InterPro"/>
</dbReference>
<gene>
    <name evidence="7" type="ORF">ATE48_08130</name>
</gene>
<dbReference type="EMBL" id="CP013244">
    <property type="protein sequence ID" value="ANP45890.1"/>
    <property type="molecule type" value="Genomic_DNA"/>
</dbReference>
<dbReference type="GO" id="GO:0016987">
    <property type="term" value="F:sigma factor activity"/>
    <property type="evidence" value="ECO:0007669"/>
    <property type="project" value="UniProtKB-KW"/>
</dbReference>
<dbReference type="Pfam" id="PF04542">
    <property type="entry name" value="Sigma70_r2"/>
    <property type="match status" value="1"/>
</dbReference>
<keyword evidence="3" id="KW-0731">Sigma factor</keyword>
<name>A0A1B1AH79_9PROT</name>
<evidence type="ECO:0000256" key="2">
    <source>
        <dbReference type="ARBA" id="ARBA00023015"/>
    </source>
</evidence>
<evidence type="ECO:0000259" key="6">
    <source>
        <dbReference type="Pfam" id="PF08281"/>
    </source>
</evidence>
<evidence type="ECO:0000259" key="5">
    <source>
        <dbReference type="Pfam" id="PF04542"/>
    </source>
</evidence>
<dbReference type="Gene3D" id="1.10.10.10">
    <property type="entry name" value="Winged helix-like DNA-binding domain superfamily/Winged helix DNA-binding domain"/>
    <property type="match status" value="1"/>
</dbReference>
<dbReference type="InterPro" id="IPR007627">
    <property type="entry name" value="RNA_pol_sigma70_r2"/>
</dbReference>
<dbReference type="PANTHER" id="PTHR43133:SF25">
    <property type="entry name" value="RNA POLYMERASE SIGMA FACTOR RFAY-RELATED"/>
    <property type="match status" value="1"/>
</dbReference>
<protein>
    <recommendedName>
        <fullName evidence="9">RNA polymerase subunit sigma-70</fullName>
    </recommendedName>
</protein>
<dbReference type="Pfam" id="PF08281">
    <property type="entry name" value="Sigma70_r4_2"/>
    <property type="match status" value="1"/>
</dbReference>
<feature type="domain" description="RNA polymerase sigma-70 region 2" evidence="5">
    <location>
        <begin position="30"/>
        <end position="94"/>
    </location>
</feature>
<dbReference type="Gene3D" id="1.10.1740.10">
    <property type="match status" value="1"/>
</dbReference>
<dbReference type="InParanoid" id="A0A1B1AH79"/>
<proteinExistence type="inferred from homology"/>
<evidence type="ECO:0000313" key="7">
    <source>
        <dbReference type="EMBL" id="ANP45890.1"/>
    </source>
</evidence>
<dbReference type="InterPro" id="IPR036388">
    <property type="entry name" value="WH-like_DNA-bd_sf"/>
</dbReference>
<comment type="similarity">
    <text evidence="1">Belongs to the sigma-70 factor family. ECF subfamily.</text>
</comment>
<evidence type="ECO:0000256" key="1">
    <source>
        <dbReference type="ARBA" id="ARBA00010641"/>
    </source>
</evidence>
<evidence type="ECO:0000313" key="8">
    <source>
        <dbReference type="Proteomes" id="UP000092498"/>
    </source>
</evidence>
<dbReference type="GO" id="GO:0006352">
    <property type="term" value="P:DNA-templated transcription initiation"/>
    <property type="evidence" value="ECO:0007669"/>
    <property type="project" value="InterPro"/>
</dbReference>
<dbReference type="Proteomes" id="UP000092498">
    <property type="component" value="Chromosome"/>
</dbReference>
<organism evidence="7 8">
    <name type="scientific">Candidatus Viadribacter manganicus</name>
    <dbReference type="NCBI Taxonomy" id="1759059"/>
    <lineage>
        <taxon>Bacteria</taxon>
        <taxon>Pseudomonadati</taxon>
        <taxon>Pseudomonadota</taxon>
        <taxon>Alphaproteobacteria</taxon>
        <taxon>Hyphomonadales</taxon>
        <taxon>Hyphomonadaceae</taxon>
        <taxon>Candidatus Viadribacter</taxon>
    </lineage>
</organism>
<dbReference type="RefSeq" id="WP_066769953.1">
    <property type="nucleotide sequence ID" value="NZ_CP013244.1"/>
</dbReference>
<keyword evidence="8" id="KW-1185">Reference proteome</keyword>
<dbReference type="CDD" id="cd06171">
    <property type="entry name" value="Sigma70_r4"/>
    <property type="match status" value="1"/>
</dbReference>
<dbReference type="SUPFAM" id="SSF88659">
    <property type="entry name" value="Sigma3 and sigma4 domains of RNA polymerase sigma factors"/>
    <property type="match status" value="1"/>
</dbReference>
<evidence type="ECO:0008006" key="9">
    <source>
        <dbReference type="Google" id="ProtNLM"/>
    </source>
</evidence>
<dbReference type="KEGG" id="cbot:ATE48_08130"/>
<reference evidence="7 8" key="1">
    <citation type="submission" date="2015-11" db="EMBL/GenBank/DDBJ databases">
        <title>Whole-Genome Sequence of Candidatus Oderbacter manganicum from the National Park Lower Oder Valley, Germany.</title>
        <authorList>
            <person name="Braun B."/>
            <person name="Liere K."/>
            <person name="Szewzyk U."/>
        </authorList>
    </citation>
    <scope>NUCLEOTIDE SEQUENCE [LARGE SCALE GENOMIC DNA]</scope>
    <source>
        <strain evidence="7 8">OTSz_A_272</strain>
    </source>
</reference>
<sequence length="183" mass="19886">MKRGLENALDEYLVLLAQAGQIEAFGRLAARWTPKLLTFAARSTGTTEAAKDAVQEAWTAALRGIARLDDPARFPAWIYAITARKCADTLRTKYRGQALANELERIAAPEATVAPDFDARLDLAAALKRLPPEQRIAVALLYGEDMSVAEISAITGVPIGTVKSRLSAARQALRTFMEGDDNE</sequence>
<dbReference type="SUPFAM" id="SSF88946">
    <property type="entry name" value="Sigma2 domain of RNA polymerase sigma factors"/>
    <property type="match status" value="1"/>
</dbReference>
<dbReference type="STRING" id="1759059.ATE48_08130"/>
<dbReference type="AlphaFoldDB" id="A0A1B1AH79"/>
<evidence type="ECO:0000256" key="3">
    <source>
        <dbReference type="ARBA" id="ARBA00023082"/>
    </source>
</evidence>